<dbReference type="Proteomes" id="UP000320390">
    <property type="component" value="Chromosome"/>
</dbReference>
<feature type="transmembrane region" description="Helical" evidence="1">
    <location>
        <begin position="21"/>
        <end position="42"/>
    </location>
</feature>
<dbReference type="OrthoDB" id="282744at2"/>
<dbReference type="InterPro" id="IPR011256">
    <property type="entry name" value="Reg_factor_effector_dom_sf"/>
</dbReference>
<reference evidence="3 4" key="1">
    <citation type="submission" date="2019-02" db="EMBL/GenBank/DDBJ databases">
        <title>Deep-cultivation of Planctomycetes and their phenomic and genomic characterization uncovers novel biology.</title>
        <authorList>
            <person name="Wiegand S."/>
            <person name="Jogler M."/>
            <person name="Boedeker C."/>
            <person name="Pinto D."/>
            <person name="Vollmers J."/>
            <person name="Rivas-Marin E."/>
            <person name="Kohn T."/>
            <person name="Peeters S.H."/>
            <person name="Heuer A."/>
            <person name="Rast P."/>
            <person name="Oberbeckmann S."/>
            <person name="Bunk B."/>
            <person name="Jeske O."/>
            <person name="Meyerdierks A."/>
            <person name="Storesund J.E."/>
            <person name="Kallscheuer N."/>
            <person name="Luecker S."/>
            <person name="Lage O.M."/>
            <person name="Pohl T."/>
            <person name="Merkel B.J."/>
            <person name="Hornburger P."/>
            <person name="Mueller R.-W."/>
            <person name="Bruemmer F."/>
            <person name="Labrenz M."/>
            <person name="Spormann A.M."/>
            <person name="Op den Camp H."/>
            <person name="Overmann J."/>
            <person name="Amann R."/>
            <person name="Jetten M.S.M."/>
            <person name="Mascher T."/>
            <person name="Medema M.H."/>
            <person name="Devos D.P."/>
            <person name="Kaster A.-K."/>
            <person name="Ovreas L."/>
            <person name="Rohde M."/>
            <person name="Galperin M.Y."/>
            <person name="Jogler C."/>
        </authorList>
    </citation>
    <scope>NUCLEOTIDE SEQUENCE [LARGE SCALE GENOMIC DNA]</scope>
    <source>
        <strain evidence="3 4">Poly30</strain>
    </source>
</reference>
<proteinExistence type="predicted"/>
<dbReference type="Gene3D" id="3.20.80.10">
    <property type="entry name" value="Regulatory factor, effector binding domain"/>
    <property type="match status" value="1"/>
</dbReference>
<keyword evidence="1" id="KW-0472">Membrane</keyword>
<gene>
    <name evidence="3" type="ORF">Poly30_28800</name>
</gene>
<dbReference type="EMBL" id="CP036434">
    <property type="protein sequence ID" value="QDV07356.1"/>
    <property type="molecule type" value="Genomic_DNA"/>
</dbReference>
<keyword evidence="4" id="KW-1185">Reference proteome</keyword>
<accession>A0A518ETD8</accession>
<dbReference type="SMART" id="SM00871">
    <property type="entry name" value="AraC_E_bind"/>
    <property type="match status" value="1"/>
</dbReference>
<evidence type="ECO:0000313" key="3">
    <source>
        <dbReference type="EMBL" id="QDV07356.1"/>
    </source>
</evidence>
<organism evidence="3 4">
    <name type="scientific">Saltatorellus ferox</name>
    <dbReference type="NCBI Taxonomy" id="2528018"/>
    <lineage>
        <taxon>Bacteria</taxon>
        <taxon>Pseudomonadati</taxon>
        <taxon>Planctomycetota</taxon>
        <taxon>Planctomycetia</taxon>
        <taxon>Planctomycetia incertae sedis</taxon>
        <taxon>Saltatorellus</taxon>
    </lineage>
</organism>
<protein>
    <submittedName>
        <fullName evidence="3">Bacterial transcription activator, effector binding domain</fullName>
    </submittedName>
</protein>
<dbReference type="InterPro" id="IPR029442">
    <property type="entry name" value="GyrI-like"/>
</dbReference>
<feature type="domain" description="AraC effector-binding" evidence="2">
    <location>
        <begin position="93"/>
        <end position="243"/>
    </location>
</feature>
<name>A0A518ETD8_9BACT</name>
<dbReference type="RefSeq" id="WP_145198317.1">
    <property type="nucleotide sequence ID" value="NZ_CP036434.1"/>
</dbReference>
<evidence type="ECO:0000313" key="4">
    <source>
        <dbReference type="Proteomes" id="UP000320390"/>
    </source>
</evidence>
<dbReference type="SUPFAM" id="SSF55136">
    <property type="entry name" value="Probable bacterial effector-binding domain"/>
    <property type="match status" value="1"/>
</dbReference>
<sequence>MQPQRQPSPFKQRPSALSSRSALAGALRVAACAFVLVAWFSAASCIVTSDDTQAQVRAQSRLAAGSTTSDGYATGGETFVPELPVSNPPFHEFHASWVQRLDEPYIYLEHYGPYTETGSILPVVIREMRIQGLEPSGPPFCLFYDDPAAKPADQLLSRACVPIESPRSPITPLRYDVLPSRSVAYAYVTGPYPEIPRSYPHLFAYMAQRNLEIAGPIREVYIVPPSMAKSPSDYLTKVQIPFRNGDR</sequence>
<dbReference type="InterPro" id="IPR010499">
    <property type="entry name" value="AraC_E-bd"/>
</dbReference>
<evidence type="ECO:0000259" key="2">
    <source>
        <dbReference type="SMART" id="SM00871"/>
    </source>
</evidence>
<dbReference type="Pfam" id="PF06445">
    <property type="entry name" value="GyrI-like"/>
    <property type="match status" value="1"/>
</dbReference>
<dbReference type="AlphaFoldDB" id="A0A518ETD8"/>
<evidence type="ECO:0000256" key="1">
    <source>
        <dbReference type="SAM" id="Phobius"/>
    </source>
</evidence>
<keyword evidence="1" id="KW-0812">Transmembrane</keyword>
<keyword evidence="1" id="KW-1133">Transmembrane helix</keyword>